<dbReference type="EMBL" id="JBHULT010000010">
    <property type="protein sequence ID" value="MFD2518569.1"/>
    <property type="molecule type" value="Genomic_DNA"/>
</dbReference>
<dbReference type="CDD" id="cd18082">
    <property type="entry name" value="SpoU-like_family"/>
    <property type="match status" value="1"/>
</dbReference>
<evidence type="ECO:0000313" key="4">
    <source>
        <dbReference type="EMBL" id="MFD2518569.1"/>
    </source>
</evidence>
<protein>
    <submittedName>
        <fullName evidence="4">TrmH family RNA methyltransferase</fullName>
    </submittedName>
</protein>
<feature type="domain" description="tRNA/rRNA methyltransferase SpoU type" evidence="3">
    <location>
        <begin position="18"/>
        <end position="160"/>
    </location>
</feature>
<keyword evidence="2" id="KW-0808">Transferase</keyword>
<dbReference type="Pfam" id="PF00588">
    <property type="entry name" value="SpoU_methylase"/>
    <property type="match status" value="1"/>
</dbReference>
<gene>
    <name evidence="4" type="ORF">ACFSTG_11735</name>
</gene>
<evidence type="ECO:0000256" key="1">
    <source>
        <dbReference type="ARBA" id="ARBA00022603"/>
    </source>
</evidence>
<dbReference type="InterPro" id="IPR029028">
    <property type="entry name" value="Alpha/beta_knot_MTases"/>
</dbReference>
<comment type="caution">
    <text evidence="4">The sequence shown here is derived from an EMBL/GenBank/DDBJ whole genome shotgun (WGS) entry which is preliminary data.</text>
</comment>
<dbReference type="PANTHER" id="PTHR43191">
    <property type="entry name" value="RRNA METHYLTRANSFERASE 3"/>
    <property type="match status" value="1"/>
</dbReference>
<dbReference type="PANTHER" id="PTHR43191:SF7">
    <property type="entry name" value="OBP33PEP LIKE PROTEIN"/>
    <property type="match status" value="1"/>
</dbReference>
<evidence type="ECO:0000256" key="2">
    <source>
        <dbReference type="ARBA" id="ARBA00022679"/>
    </source>
</evidence>
<dbReference type="RefSeq" id="WP_380752920.1">
    <property type="nucleotide sequence ID" value="NZ_JBHULT010000010.1"/>
</dbReference>
<sequence length="173" mass="19084">MSQLTHENTVFEEKKFPIVLVLDNITGPANIGSLFRLADAFNIEKIIFCGTAPDLKSNRLRRTARSTTGTVMCEETESTTETCISLAAEGYEILALEITEGSLAIDSISYNKFKKVALVLGNENMGIDEEVLKMVGYKLHITMFGKNSSMNVAQAAGIAFFEITKSLQQFDEK</sequence>
<name>A0ABW5J0D6_9FLAO</name>
<dbReference type="InterPro" id="IPR001537">
    <property type="entry name" value="SpoU_MeTrfase"/>
</dbReference>
<dbReference type="InterPro" id="IPR051259">
    <property type="entry name" value="rRNA_Methyltransferase"/>
</dbReference>
<reference evidence="5" key="1">
    <citation type="journal article" date="2019" name="Int. J. Syst. Evol. Microbiol.">
        <title>The Global Catalogue of Microorganisms (GCM) 10K type strain sequencing project: providing services to taxonomists for standard genome sequencing and annotation.</title>
        <authorList>
            <consortium name="The Broad Institute Genomics Platform"/>
            <consortium name="The Broad Institute Genome Sequencing Center for Infectious Disease"/>
            <person name="Wu L."/>
            <person name="Ma J."/>
        </authorList>
    </citation>
    <scope>NUCLEOTIDE SEQUENCE [LARGE SCALE GENOMIC DNA]</scope>
    <source>
        <strain evidence="5">KCTC 42585</strain>
    </source>
</reference>
<dbReference type="Gene3D" id="3.40.1280.10">
    <property type="match status" value="1"/>
</dbReference>
<proteinExistence type="predicted"/>
<keyword evidence="1 4" id="KW-0489">Methyltransferase</keyword>
<dbReference type="InterPro" id="IPR029026">
    <property type="entry name" value="tRNA_m1G_MTases_N"/>
</dbReference>
<accession>A0ABW5J0D6</accession>
<organism evidence="4 5">
    <name type="scientific">Salinimicrobium flavum</name>
    <dbReference type="NCBI Taxonomy" id="1737065"/>
    <lineage>
        <taxon>Bacteria</taxon>
        <taxon>Pseudomonadati</taxon>
        <taxon>Bacteroidota</taxon>
        <taxon>Flavobacteriia</taxon>
        <taxon>Flavobacteriales</taxon>
        <taxon>Flavobacteriaceae</taxon>
        <taxon>Salinimicrobium</taxon>
    </lineage>
</organism>
<dbReference type="GO" id="GO:0008168">
    <property type="term" value="F:methyltransferase activity"/>
    <property type="evidence" value="ECO:0007669"/>
    <property type="project" value="UniProtKB-KW"/>
</dbReference>
<keyword evidence="5" id="KW-1185">Reference proteome</keyword>
<dbReference type="Proteomes" id="UP001597468">
    <property type="component" value="Unassembled WGS sequence"/>
</dbReference>
<evidence type="ECO:0000259" key="3">
    <source>
        <dbReference type="Pfam" id="PF00588"/>
    </source>
</evidence>
<dbReference type="SUPFAM" id="SSF75217">
    <property type="entry name" value="alpha/beta knot"/>
    <property type="match status" value="1"/>
</dbReference>
<evidence type="ECO:0000313" key="5">
    <source>
        <dbReference type="Proteomes" id="UP001597468"/>
    </source>
</evidence>
<dbReference type="GO" id="GO:0032259">
    <property type="term" value="P:methylation"/>
    <property type="evidence" value="ECO:0007669"/>
    <property type="project" value="UniProtKB-KW"/>
</dbReference>